<dbReference type="CDD" id="cd00567">
    <property type="entry name" value="ACAD"/>
    <property type="match status" value="1"/>
</dbReference>
<dbReference type="RefSeq" id="WP_378035610.1">
    <property type="nucleotide sequence ID" value="NZ_JBHSIV010000007.1"/>
</dbReference>
<dbReference type="Gene3D" id="2.40.110.10">
    <property type="entry name" value="Butyryl-CoA Dehydrogenase, subunit A, domain 2"/>
    <property type="match status" value="1"/>
</dbReference>
<evidence type="ECO:0000256" key="4">
    <source>
        <dbReference type="ARBA" id="ARBA00022827"/>
    </source>
</evidence>
<dbReference type="InterPro" id="IPR013786">
    <property type="entry name" value="AcylCoA_DH/ox_N"/>
</dbReference>
<dbReference type="SUPFAM" id="SSF47203">
    <property type="entry name" value="Acyl-CoA dehydrogenase C-terminal domain-like"/>
    <property type="match status" value="1"/>
</dbReference>
<dbReference type="GO" id="GO:0016491">
    <property type="term" value="F:oxidoreductase activity"/>
    <property type="evidence" value="ECO:0007669"/>
    <property type="project" value="UniProtKB-KW"/>
</dbReference>
<dbReference type="InterPro" id="IPR046373">
    <property type="entry name" value="Acyl-CoA_Oxase/DH_mid-dom_sf"/>
</dbReference>
<sequence>MSFQLSPEQEQLKAGARAFAEEHLRDLAAAVRAEPDPLTRAMLARPVFEKAVGHGFLKGLVPAAVGGAAGSGVDAAIFIEEWATQSPDFTISFAGPLIALTPVYEAGTPEQVQRFVAPFLADEGAPLAAMAFSEPGGSANFDAEAPGTGTTTTATPDGDDYVVDGTKAWASHLSGWDGDGPDLMTIVVRAPGGVSLLVAEREHLAGHLEVEEHYDLPGLRGCLTSRVRLHEVRIPKANLLGEEGQGVALTRNAFVPSGASIGIFAVAAMRGAFELAHRFALTETRGGAEPIIAHQAVSDVLADAKGRIEATRLLTWRALDAVMAQHPSALELGLHAKVFGSETAVEVIQRLVQVVGVTAYDRHYPIYEYLDEALAYPLIEGSNIGVRRRQLQTLLRTPGWDPLAASGMA</sequence>
<gene>
    <name evidence="7" type="ORF">ACFPBZ_08575</name>
</gene>
<dbReference type="Gene3D" id="1.10.540.10">
    <property type="entry name" value="Acyl-CoA dehydrogenase/oxidase, N-terminal domain"/>
    <property type="match status" value="1"/>
</dbReference>
<keyword evidence="7" id="KW-0560">Oxidoreductase</keyword>
<protein>
    <submittedName>
        <fullName evidence="7">Acyl-CoA dehydrogenase family protein</fullName>
        <ecNumber evidence="7">1.-.-.-</ecNumber>
    </submittedName>
</protein>
<comment type="similarity">
    <text evidence="2">Belongs to the acyl-CoA dehydrogenase family.</text>
</comment>
<dbReference type="InterPro" id="IPR036250">
    <property type="entry name" value="AcylCo_DH-like_C"/>
</dbReference>
<dbReference type="EC" id="1.-.-.-" evidence="7"/>
<comment type="cofactor">
    <cofactor evidence="1">
        <name>FAD</name>
        <dbReference type="ChEBI" id="CHEBI:57692"/>
    </cofactor>
</comment>
<dbReference type="InterPro" id="IPR009100">
    <property type="entry name" value="AcylCoA_DH/oxidase_NM_dom_sf"/>
</dbReference>
<dbReference type="PANTHER" id="PTHR43884">
    <property type="entry name" value="ACYL-COA DEHYDROGENASE"/>
    <property type="match status" value="1"/>
</dbReference>
<dbReference type="EMBL" id="JBHSIV010000007">
    <property type="protein sequence ID" value="MFC5062256.1"/>
    <property type="molecule type" value="Genomic_DNA"/>
</dbReference>
<evidence type="ECO:0000256" key="1">
    <source>
        <dbReference type="ARBA" id="ARBA00001974"/>
    </source>
</evidence>
<evidence type="ECO:0000313" key="8">
    <source>
        <dbReference type="Proteomes" id="UP001595947"/>
    </source>
</evidence>
<organism evidence="7 8">
    <name type="scientific">Actinomycetospora atypica</name>
    <dbReference type="NCBI Taxonomy" id="1290095"/>
    <lineage>
        <taxon>Bacteria</taxon>
        <taxon>Bacillati</taxon>
        <taxon>Actinomycetota</taxon>
        <taxon>Actinomycetes</taxon>
        <taxon>Pseudonocardiales</taxon>
        <taxon>Pseudonocardiaceae</taxon>
        <taxon>Actinomycetospora</taxon>
    </lineage>
</organism>
<dbReference type="Gene3D" id="1.20.140.10">
    <property type="entry name" value="Butyryl-CoA Dehydrogenase, subunit A, domain 3"/>
    <property type="match status" value="1"/>
</dbReference>
<evidence type="ECO:0000259" key="6">
    <source>
        <dbReference type="Pfam" id="PF02771"/>
    </source>
</evidence>
<feature type="domain" description="Acyl-CoA dehydrogenase/oxidase N-terminal" evidence="6">
    <location>
        <begin position="6"/>
        <end position="121"/>
    </location>
</feature>
<dbReference type="PANTHER" id="PTHR43884:SF12">
    <property type="entry name" value="ISOVALERYL-COA DEHYDROGENASE, MITOCHONDRIAL-RELATED"/>
    <property type="match status" value="1"/>
</dbReference>
<dbReference type="SUPFAM" id="SSF56645">
    <property type="entry name" value="Acyl-CoA dehydrogenase NM domain-like"/>
    <property type="match status" value="1"/>
</dbReference>
<evidence type="ECO:0000256" key="3">
    <source>
        <dbReference type="ARBA" id="ARBA00022630"/>
    </source>
</evidence>
<evidence type="ECO:0000313" key="7">
    <source>
        <dbReference type="EMBL" id="MFC5062256.1"/>
    </source>
</evidence>
<accession>A0ABV9YK25</accession>
<reference evidence="8" key="1">
    <citation type="journal article" date="2019" name="Int. J. Syst. Evol. Microbiol.">
        <title>The Global Catalogue of Microorganisms (GCM) 10K type strain sequencing project: providing services to taxonomists for standard genome sequencing and annotation.</title>
        <authorList>
            <consortium name="The Broad Institute Genomics Platform"/>
            <consortium name="The Broad Institute Genome Sequencing Center for Infectious Disease"/>
            <person name="Wu L."/>
            <person name="Ma J."/>
        </authorList>
    </citation>
    <scope>NUCLEOTIDE SEQUENCE [LARGE SCALE GENOMIC DNA]</scope>
    <source>
        <strain evidence="8">CGMCC 4.7093</strain>
    </source>
</reference>
<dbReference type="InterPro" id="IPR009075">
    <property type="entry name" value="AcylCo_DH/oxidase_C"/>
</dbReference>
<dbReference type="Pfam" id="PF00441">
    <property type="entry name" value="Acyl-CoA_dh_1"/>
    <property type="match status" value="1"/>
</dbReference>
<proteinExistence type="inferred from homology"/>
<keyword evidence="3" id="KW-0285">Flavoprotein</keyword>
<feature type="domain" description="Acyl-CoA dehydrogenase/oxidase C-terminal" evidence="5">
    <location>
        <begin position="244"/>
        <end position="383"/>
    </location>
</feature>
<name>A0ABV9YK25_9PSEU</name>
<dbReference type="InterPro" id="IPR037069">
    <property type="entry name" value="AcylCoA_DH/ox_N_sf"/>
</dbReference>
<dbReference type="Pfam" id="PF02771">
    <property type="entry name" value="Acyl-CoA_dh_N"/>
    <property type="match status" value="1"/>
</dbReference>
<keyword evidence="4" id="KW-0274">FAD</keyword>
<keyword evidence="8" id="KW-1185">Reference proteome</keyword>
<evidence type="ECO:0000256" key="2">
    <source>
        <dbReference type="ARBA" id="ARBA00009347"/>
    </source>
</evidence>
<comment type="caution">
    <text evidence="7">The sequence shown here is derived from an EMBL/GenBank/DDBJ whole genome shotgun (WGS) entry which is preliminary data.</text>
</comment>
<dbReference type="Proteomes" id="UP001595947">
    <property type="component" value="Unassembled WGS sequence"/>
</dbReference>
<evidence type="ECO:0000259" key="5">
    <source>
        <dbReference type="Pfam" id="PF00441"/>
    </source>
</evidence>